<name>A0A8E7AWG8_9EURY</name>
<accession>A0A8E7AWG8</accession>
<sequence>MSIPQIGNMPLNNITQAITNQTSMEFTESGINFSIIIISLIFLFFMLPFGYQIYKSYSIVQVRNRILSQLLEQVPLTSEISVDTSKGFHFDGPENQTNVAHNITEFSYLLNTIEDRNLRDFLLRKDFSRWICEQLKNDELAEKVKKTENSGSMDELRIEIKRWINSHEISFSMTTSIIDLMKQPVEGITGFNRGMISFGILFVLSIAVVLIFVANNGDPQLANTIMSMMGTTLAAVVGFYFGGKSITVEEGKIG</sequence>
<keyword evidence="1" id="KW-1133">Transmembrane helix</keyword>
<keyword evidence="1" id="KW-0812">Transmembrane</keyword>
<proteinExistence type="predicted"/>
<feature type="transmembrane region" description="Helical" evidence="1">
    <location>
        <begin position="196"/>
        <end position="215"/>
    </location>
</feature>
<dbReference type="GeneID" id="65098852"/>
<dbReference type="AlphaFoldDB" id="A0A8E7AWG8"/>
<evidence type="ECO:0000313" key="2">
    <source>
        <dbReference type="EMBL" id="QVV88912.1"/>
    </source>
</evidence>
<organism evidence="2 3">
    <name type="scientific">Methanospirillum purgamenti</name>
    <dbReference type="NCBI Taxonomy" id="2834276"/>
    <lineage>
        <taxon>Archaea</taxon>
        <taxon>Methanobacteriati</taxon>
        <taxon>Methanobacteriota</taxon>
        <taxon>Stenosarchaea group</taxon>
        <taxon>Methanomicrobia</taxon>
        <taxon>Methanomicrobiales</taxon>
        <taxon>Methanospirillaceae</taxon>
        <taxon>Methanospirillum</taxon>
    </lineage>
</organism>
<dbReference type="Proteomes" id="UP000680656">
    <property type="component" value="Chromosome"/>
</dbReference>
<evidence type="ECO:0000313" key="3">
    <source>
        <dbReference type="Proteomes" id="UP000680656"/>
    </source>
</evidence>
<keyword evidence="1" id="KW-0472">Membrane</keyword>
<dbReference type="KEGG" id="mrtj:KHC33_16670"/>
<protein>
    <submittedName>
        <fullName evidence="2">Uncharacterized protein</fullName>
    </submittedName>
</protein>
<evidence type="ECO:0000256" key="1">
    <source>
        <dbReference type="SAM" id="Phobius"/>
    </source>
</evidence>
<feature type="transmembrane region" description="Helical" evidence="1">
    <location>
        <begin position="31"/>
        <end position="54"/>
    </location>
</feature>
<reference evidence="2 3" key="1">
    <citation type="submission" date="2021-05" db="EMBL/GenBank/DDBJ databases">
        <title>A novel Methanospirillum isolate from a pyrite-forming mixed culture.</title>
        <authorList>
            <person name="Bunk B."/>
            <person name="Sproer C."/>
            <person name="Spring S."/>
            <person name="Pester M."/>
        </authorList>
    </citation>
    <scope>NUCLEOTIDE SEQUENCE [LARGE SCALE GENOMIC DNA]</scope>
    <source>
        <strain evidence="2 3">J.3.6.1-F.2.7.3</strain>
    </source>
</reference>
<gene>
    <name evidence="2" type="ORF">KHC33_16670</name>
</gene>
<feature type="transmembrane region" description="Helical" evidence="1">
    <location>
        <begin position="221"/>
        <end position="242"/>
    </location>
</feature>
<dbReference type="RefSeq" id="WP_214419715.1">
    <property type="nucleotide sequence ID" value="NZ_CP075546.1"/>
</dbReference>
<keyword evidence="3" id="KW-1185">Reference proteome</keyword>
<dbReference type="EMBL" id="CP075546">
    <property type="protein sequence ID" value="QVV88912.1"/>
    <property type="molecule type" value="Genomic_DNA"/>
</dbReference>